<evidence type="ECO:0000313" key="4">
    <source>
        <dbReference type="EMBL" id="SDJ03751.1"/>
    </source>
</evidence>
<protein>
    <recommendedName>
        <fullName evidence="6">IPT/TIG domain-containing protein</fullName>
    </recommendedName>
</protein>
<feature type="transmembrane region" description="Helical" evidence="2">
    <location>
        <begin position="278"/>
        <end position="297"/>
    </location>
</feature>
<evidence type="ECO:0008006" key="6">
    <source>
        <dbReference type="Google" id="ProtNLM"/>
    </source>
</evidence>
<dbReference type="NCBIfam" id="NF041501">
    <property type="entry name" value="cola_mem"/>
    <property type="match status" value="1"/>
</dbReference>
<dbReference type="Proteomes" id="UP000199682">
    <property type="component" value="Unassembled WGS sequence"/>
</dbReference>
<feature type="transmembrane region" description="Helical" evidence="2">
    <location>
        <begin position="390"/>
        <end position="410"/>
    </location>
</feature>
<keyword evidence="3" id="KW-0732">Signal</keyword>
<feature type="transmembrane region" description="Helical" evidence="2">
    <location>
        <begin position="416"/>
        <end position="432"/>
    </location>
</feature>
<dbReference type="AlphaFoldDB" id="A0A1G8QGD7"/>
<keyword evidence="2" id="KW-1133">Transmembrane helix</keyword>
<evidence type="ECO:0000256" key="2">
    <source>
        <dbReference type="SAM" id="Phobius"/>
    </source>
</evidence>
<feature type="transmembrane region" description="Helical" evidence="2">
    <location>
        <begin position="444"/>
        <end position="466"/>
    </location>
</feature>
<feature type="transmembrane region" description="Helical" evidence="2">
    <location>
        <begin position="520"/>
        <end position="537"/>
    </location>
</feature>
<keyword evidence="2" id="KW-0472">Membrane</keyword>
<dbReference type="EMBL" id="FNET01000001">
    <property type="protein sequence ID" value="SDJ03751.1"/>
    <property type="molecule type" value="Genomic_DNA"/>
</dbReference>
<name>A0A1G8QGD7_9PSEU</name>
<evidence type="ECO:0000256" key="1">
    <source>
        <dbReference type="SAM" id="MobiDB-lite"/>
    </source>
</evidence>
<dbReference type="InterPro" id="IPR048104">
    <property type="entry name" value="Cola_memb_dom"/>
</dbReference>
<evidence type="ECO:0000313" key="5">
    <source>
        <dbReference type="Proteomes" id="UP000199682"/>
    </source>
</evidence>
<feature type="compositionally biased region" description="Low complexity" evidence="1">
    <location>
        <begin position="213"/>
        <end position="253"/>
    </location>
</feature>
<feature type="transmembrane region" description="Helical" evidence="2">
    <location>
        <begin position="557"/>
        <end position="574"/>
    </location>
</feature>
<keyword evidence="2" id="KW-0812">Transmembrane</keyword>
<sequence>MRIRCWSAVLGVVALLFCASPPAVAAPLSVWLNPVSGPPGTSVTVSGKGYNTCPDYGSRTVDVLFDGFGTGVTAPIRADGTFSAAMTVPTEATTGDHLVYGRCQDGGEYATATFTVTAAPQSDPVITLRPQTGRPATQVTVRGTGFTACQDNRVEILWDESTTGAAAVSADGTFTATFSVPRNASVTNHRVVAQCPGGDYAHAAFRVNPGQAAPTTTSPPVVTTTTPPTTSSETTSAPPTTTSGQDVVTTTPTSGWPEPEFVTSMPTASQVLDSAAALFPWGILLVIAVWLLVGWPAELFNNTYKKNEPTIRRWLGLRGERKPARPTAWPLVLLFAAIAACLLTWVQAGPGVGRADIAQALGYLIAIPLVAISYEFAIETHYRNGPAGGIARLRIVVPALVVAVVCAVVSRWLDFVPGYVYGLLIAYNDIKARDSDPLRVRAAGVLRGVVLLFALACGAWVLWQFGTHPATAGDATSLPLRVLDTALVQIAVLSMETLAIGLIPIDFLHGGLLRKWSRRVWFAVYLPAALLFVLLLLGPQQTLQREGSRSVDVLKSIWLFVGFCAGSFLFWGFFKWRNRQSHAQPDLTRR</sequence>
<feature type="transmembrane region" description="Helical" evidence="2">
    <location>
        <begin position="360"/>
        <end position="378"/>
    </location>
</feature>
<organism evidence="4 5">
    <name type="scientific">Lentzea albidocapillata subsp. violacea</name>
    <dbReference type="NCBI Taxonomy" id="128104"/>
    <lineage>
        <taxon>Bacteria</taxon>
        <taxon>Bacillati</taxon>
        <taxon>Actinomycetota</taxon>
        <taxon>Actinomycetes</taxon>
        <taxon>Pseudonocardiales</taxon>
        <taxon>Pseudonocardiaceae</taxon>
        <taxon>Lentzea</taxon>
    </lineage>
</organism>
<accession>A0A1G8QGD7</accession>
<feature type="transmembrane region" description="Helical" evidence="2">
    <location>
        <begin position="328"/>
        <end position="348"/>
    </location>
</feature>
<feature type="region of interest" description="Disordered" evidence="1">
    <location>
        <begin position="210"/>
        <end position="258"/>
    </location>
</feature>
<gene>
    <name evidence="4" type="ORF">SAMN04488074_101340</name>
</gene>
<dbReference type="RefSeq" id="WP_090003842.1">
    <property type="nucleotide sequence ID" value="NZ_FNET01000001.1"/>
</dbReference>
<reference evidence="5" key="1">
    <citation type="submission" date="2016-10" db="EMBL/GenBank/DDBJ databases">
        <authorList>
            <person name="Varghese N."/>
            <person name="Submissions S."/>
        </authorList>
    </citation>
    <scope>NUCLEOTIDE SEQUENCE [LARGE SCALE GENOMIC DNA]</scope>
    <source>
        <strain evidence="5">DSM 44796</strain>
    </source>
</reference>
<feature type="transmembrane region" description="Helical" evidence="2">
    <location>
        <begin position="486"/>
        <end position="508"/>
    </location>
</feature>
<feature type="signal peptide" evidence="3">
    <location>
        <begin position="1"/>
        <end position="25"/>
    </location>
</feature>
<proteinExistence type="predicted"/>
<feature type="chain" id="PRO_5011758709" description="IPT/TIG domain-containing protein" evidence="3">
    <location>
        <begin position="26"/>
        <end position="590"/>
    </location>
</feature>
<evidence type="ECO:0000256" key="3">
    <source>
        <dbReference type="SAM" id="SignalP"/>
    </source>
</evidence>